<dbReference type="PROSITE" id="PS51318">
    <property type="entry name" value="TAT"/>
    <property type="match status" value="1"/>
</dbReference>
<comment type="caution">
    <text evidence="3">The sequence shown here is derived from an EMBL/GenBank/DDBJ whole genome shotgun (WGS) entry which is preliminary data.</text>
</comment>
<evidence type="ECO:0000313" key="4">
    <source>
        <dbReference type="Proteomes" id="UP000178943"/>
    </source>
</evidence>
<gene>
    <name evidence="3" type="ORF">A2Y62_20300</name>
</gene>
<evidence type="ECO:0000313" key="3">
    <source>
        <dbReference type="EMBL" id="OGF67409.1"/>
    </source>
</evidence>
<organism evidence="3 4">
    <name type="scientific">Candidatus Fischerbacteria bacterium RBG_13_37_8</name>
    <dbReference type="NCBI Taxonomy" id="1817863"/>
    <lineage>
        <taxon>Bacteria</taxon>
        <taxon>Candidatus Fischeribacteriota</taxon>
    </lineage>
</organism>
<proteinExistence type="predicted"/>
<keyword evidence="1" id="KW-0472">Membrane</keyword>
<evidence type="ECO:0000259" key="2">
    <source>
        <dbReference type="Pfam" id="PF04015"/>
    </source>
</evidence>
<dbReference type="Pfam" id="PF04015">
    <property type="entry name" value="DUF362"/>
    <property type="match status" value="1"/>
</dbReference>
<dbReference type="STRING" id="1817863.A2Y62_20300"/>
<feature type="transmembrane region" description="Helical" evidence="1">
    <location>
        <begin position="12"/>
        <end position="31"/>
    </location>
</feature>
<accession>A0A1F5VVH8</accession>
<reference evidence="3 4" key="1">
    <citation type="journal article" date="2016" name="Nat. Commun.">
        <title>Thousands of microbial genomes shed light on interconnected biogeochemical processes in an aquifer system.</title>
        <authorList>
            <person name="Anantharaman K."/>
            <person name="Brown C.T."/>
            <person name="Hug L.A."/>
            <person name="Sharon I."/>
            <person name="Castelle C.J."/>
            <person name="Probst A.J."/>
            <person name="Thomas B.C."/>
            <person name="Singh A."/>
            <person name="Wilkins M.J."/>
            <person name="Karaoz U."/>
            <person name="Brodie E.L."/>
            <person name="Williams K.H."/>
            <person name="Hubbard S.S."/>
            <person name="Banfield J.F."/>
        </authorList>
    </citation>
    <scope>NUCLEOTIDE SEQUENCE [LARGE SCALE GENOMIC DNA]</scope>
</reference>
<feature type="domain" description="DUF362" evidence="2">
    <location>
        <begin position="121"/>
        <end position="350"/>
    </location>
</feature>
<dbReference type="InterPro" id="IPR006311">
    <property type="entry name" value="TAT_signal"/>
</dbReference>
<keyword evidence="1" id="KW-0812">Transmembrane</keyword>
<protein>
    <recommendedName>
        <fullName evidence="2">DUF362 domain-containing protein</fullName>
    </recommendedName>
</protein>
<dbReference type="AlphaFoldDB" id="A0A1F5VVH8"/>
<dbReference type="Proteomes" id="UP000178943">
    <property type="component" value="Unassembled WGS sequence"/>
</dbReference>
<name>A0A1F5VVH8_9BACT</name>
<sequence length="396" mass="44651">MDAKYDISRRDFIKIGGALGTGIILGTPAIWAQEQTKEEKPPRIKTNIDDAMKAKKTKYSLPGLYPGKVVEVHHKDAMKDNKPNAKIINKIFAKGIEQLTGKNLKDSYELFFTKDDIIGIKVNPVGAGLISTRLEVVDAVINWLKENGVKPENIIIWDRFDYMLKDAGFTAERYPGIGIEGLQTMDEAAAEGKKDDDSGWLDAEGKHVSLGNFDKDVYYWADVDGPKDKPYLNQHVVNNKYSYFGKLLTKKLTKMINIPVFKNTGNGVSMATKNLGYGAVCNTGRLHKTLFFDVCTEVMAFPVIRDALVLNITDGLRAQYDGGPMPDAKYTYLYNRLFFATDPFALDMICHNIIVEKRKSMKVKVNENPMYTEYLRYAERLELGIANPEKIKHIKV</sequence>
<evidence type="ECO:0000256" key="1">
    <source>
        <dbReference type="SAM" id="Phobius"/>
    </source>
</evidence>
<dbReference type="EMBL" id="MFGW01000055">
    <property type="protein sequence ID" value="OGF67409.1"/>
    <property type="molecule type" value="Genomic_DNA"/>
</dbReference>
<keyword evidence="1" id="KW-1133">Transmembrane helix</keyword>
<dbReference type="InterPro" id="IPR007160">
    <property type="entry name" value="DUF362"/>
</dbReference>